<evidence type="ECO:0000313" key="2">
    <source>
        <dbReference type="EMBL" id="OAV86640.1"/>
    </source>
</evidence>
<gene>
    <name evidence="2" type="ORF">PTTG_11034</name>
</gene>
<keyword evidence="4" id="KW-1185">Reference proteome</keyword>
<reference evidence="3" key="4">
    <citation type="submission" date="2025-05" db="UniProtKB">
        <authorList>
            <consortium name="EnsemblFungi"/>
        </authorList>
    </citation>
    <scope>IDENTIFICATION</scope>
    <source>
        <strain evidence="3">isolate 1-1 / race 1 (BBBD)</strain>
    </source>
</reference>
<feature type="compositionally biased region" description="Basic and acidic residues" evidence="1">
    <location>
        <begin position="63"/>
        <end position="74"/>
    </location>
</feature>
<evidence type="ECO:0000313" key="3">
    <source>
        <dbReference type="EnsemblFungi" id="PTTG_11034-t43_1-p1"/>
    </source>
</evidence>
<dbReference type="VEuPathDB" id="FungiDB:PTTG_11034"/>
<proteinExistence type="predicted"/>
<dbReference type="AlphaFoldDB" id="A0A0C4FCT0"/>
<evidence type="ECO:0000313" key="4">
    <source>
        <dbReference type="Proteomes" id="UP000005240"/>
    </source>
</evidence>
<reference evidence="3 4" key="3">
    <citation type="journal article" date="2017" name="G3 (Bethesda)">
        <title>Comparative analysis highlights variable genome content of wheat rusts and divergence of the mating loci.</title>
        <authorList>
            <person name="Cuomo C.A."/>
            <person name="Bakkeren G."/>
            <person name="Khalil H.B."/>
            <person name="Panwar V."/>
            <person name="Joly D."/>
            <person name="Linning R."/>
            <person name="Sakthikumar S."/>
            <person name="Song X."/>
            <person name="Adiconis X."/>
            <person name="Fan L."/>
            <person name="Goldberg J.M."/>
            <person name="Levin J.Z."/>
            <person name="Young S."/>
            <person name="Zeng Q."/>
            <person name="Anikster Y."/>
            <person name="Bruce M."/>
            <person name="Wang M."/>
            <person name="Yin C."/>
            <person name="McCallum B."/>
            <person name="Szabo L.J."/>
            <person name="Hulbert S."/>
            <person name="Chen X."/>
            <person name="Fellers J.P."/>
        </authorList>
    </citation>
    <scope>NUCLEOTIDE SEQUENCE</scope>
    <source>
        <strain evidence="3">isolate 1-1 / race 1 (BBBD)</strain>
        <strain evidence="4">Isolate 1-1 / race 1 (BBBD)</strain>
    </source>
</reference>
<evidence type="ECO:0000256" key="1">
    <source>
        <dbReference type="SAM" id="MobiDB-lite"/>
    </source>
</evidence>
<organism evidence="2">
    <name type="scientific">Puccinia triticina (isolate 1-1 / race 1 (BBBD))</name>
    <name type="common">Brown leaf rust fungus</name>
    <dbReference type="NCBI Taxonomy" id="630390"/>
    <lineage>
        <taxon>Eukaryota</taxon>
        <taxon>Fungi</taxon>
        <taxon>Dikarya</taxon>
        <taxon>Basidiomycota</taxon>
        <taxon>Pucciniomycotina</taxon>
        <taxon>Pucciniomycetes</taxon>
        <taxon>Pucciniales</taxon>
        <taxon>Pucciniaceae</taxon>
        <taxon>Puccinia</taxon>
    </lineage>
</organism>
<sequence length="93" mass="10795">MKAAYLNAKNYDEMDLLKTYLKQVISSFRVKDTKVNNKNEKKKPYKIPKVDRSNPKASGSKPYEQKPKSGANKWKETLKMARVLMEVKDAIEE</sequence>
<dbReference type="EnsemblFungi" id="PTTG_11034-t43_1">
    <property type="protein sequence ID" value="PTTG_11034-t43_1-p1"/>
    <property type="gene ID" value="PTTG_11034"/>
</dbReference>
<reference evidence="2" key="2">
    <citation type="submission" date="2016-05" db="EMBL/GenBank/DDBJ databases">
        <title>Comparative analysis highlights variable genome content of wheat rusts and divergence of the mating loci.</title>
        <authorList>
            <person name="Cuomo C.A."/>
            <person name="Bakkeren G."/>
            <person name="Szabo L."/>
            <person name="Khalil H."/>
            <person name="Joly D."/>
            <person name="Goldberg J."/>
            <person name="Young S."/>
            <person name="Zeng Q."/>
            <person name="Fellers J."/>
        </authorList>
    </citation>
    <scope>NUCLEOTIDE SEQUENCE [LARGE SCALE GENOMIC DNA]</scope>
    <source>
        <strain evidence="2">1-1 BBBD Race 1</strain>
    </source>
</reference>
<dbReference type="Proteomes" id="UP000005240">
    <property type="component" value="Unassembled WGS sequence"/>
</dbReference>
<protein>
    <submittedName>
        <fullName evidence="2 3">Uncharacterized protein</fullName>
    </submittedName>
</protein>
<feature type="region of interest" description="Disordered" evidence="1">
    <location>
        <begin position="32"/>
        <end position="74"/>
    </location>
</feature>
<reference evidence="2" key="1">
    <citation type="submission" date="2009-11" db="EMBL/GenBank/DDBJ databases">
        <authorList>
            <consortium name="The Broad Institute Genome Sequencing Platform"/>
            <person name="Ward D."/>
            <person name="Feldgarden M."/>
            <person name="Earl A."/>
            <person name="Young S.K."/>
            <person name="Zeng Q."/>
            <person name="Koehrsen M."/>
            <person name="Alvarado L."/>
            <person name="Berlin A."/>
            <person name="Bochicchio J."/>
            <person name="Borenstein D."/>
            <person name="Chapman S.B."/>
            <person name="Chen Z."/>
            <person name="Engels R."/>
            <person name="Freedman E."/>
            <person name="Gellesch M."/>
            <person name="Goldberg J."/>
            <person name="Griggs A."/>
            <person name="Gujja S."/>
            <person name="Heilman E."/>
            <person name="Heiman D."/>
            <person name="Hepburn T."/>
            <person name="Howarth C."/>
            <person name="Jen D."/>
            <person name="Larson L."/>
            <person name="Lewis B."/>
            <person name="Mehta T."/>
            <person name="Park D."/>
            <person name="Pearson M."/>
            <person name="Roberts A."/>
            <person name="Saif S."/>
            <person name="Shea T."/>
            <person name="Shenoy N."/>
            <person name="Sisk P."/>
            <person name="Stolte C."/>
            <person name="Sykes S."/>
            <person name="Thomson T."/>
            <person name="Walk T."/>
            <person name="White J."/>
            <person name="Yandava C."/>
            <person name="Izard J."/>
            <person name="Baranova O.V."/>
            <person name="Blanton J.M."/>
            <person name="Tanner A.C."/>
            <person name="Dewhirst F.E."/>
            <person name="Haas B."/>
            <person name="Nusbaum C."/>
            <person name="Birren B."/>
        </authorList>
    </citation>
    <scope>NUCLEOTIDE SEQUENCE [LARGE SCALE GENOMIC DNA]</scope>
    <source>
        <strain evidence="2">1-1 BBBD Race 1</strain>
    </source>
</reference>
<accession>A0A0C4FCT0</accession>
<dbReference type="EMBL" id="ADAS02000930">
    <property type="protein sequence ID" value="OAV86640.1"/>
    <property type="molecule type" value="Genomic_DNA"/>
</dbReference>
<name>A0A0C4FCT0_PUCT1</name>